<dbReference type="InterPro" id="IPR042001">
    <property type="entry name" value="Sortase_F"/>
</dbReference>
<dbReference type="CDD" id="cd05829">
    <property type="entry name" value="Sortase_F"/>
    <property type="match status" value="1"/>
</dbReference>
<dbReference type="OrthoDB" id="525039at2"/>
<dbReference type="GO" id="GO:0016787">
    <property type="term" value="F:hydrolase activity"/>
    <property type="evidence" value="ECO:0007669"/>
    <property type="project" value="UniProtKB-KW"/>
</dbReference>
<sequence length="242" mass="25828">MPRIRDRRAAALAALLAVLGTASTAMGLRTEATALPPVAVDVQQTADSEQTKPDESQQPGPQKEPLKEPQDDPQDDALPAPPPTTAKPGGMARSEPTRLEIPAIKLNAPITAVGLNTDGTLEVPPLKASAPAGWYRHSPTPGEPGAAVIIGHVDSAREGPAVFFRLRELTLGDTISVRRKNGTVATLEVYRVATYPKHKFPTDEVYGPVNRAELRLITCGGSFDRSKGSYRDNVVVYAAPRD</sequence>
<keyword evidence="5" id="KW-1185">Reference proteome</keyword>
<evidence type="ECO:0000313" key="4">
    <source>
        <dbReference type="EMBL" id="RAK35739.1"/>
    </source>
</evidence>
<dbReference type="SUPFAM" id="SSF63817">
    <property type="entry name" value="Sortase"/>
    <property type="match status" value="1"/>
</dbReference>
<evidence type="ECO:0000256" key="2">
    <source>
        <dbReference type="SAM" id="MobiDB-lite"/>
    </source>
</evidence>
<evidence type="ECO:0000256" key="1">
    <source>
        <dbReference type="ARBA" id="ARBA00022801"/>
    </source>
</evidence>
<protein>
    <submittedName>
        <fullName evidence="4">Sortase (Surface protein transpeptidase)</fullName>
    </submittedName>
</protein>
<proteinExistence type="predicted"/>
<dbReference type="AlphaFoldDB" id="A0A327ZCA6"/>
<accession>A0A327ZCA6</accession>
<name>A0A327ZCA6_9ACTN</name>
<dbReference type="Pfam" id="PF04203">
    <property type="entry name" value="Sortase"/>
    <property type="match status" value="1"/>
</dbReference>
<dbReference type="InterPro" id="IPR005754">
    <property type="entry name" value="Sortase"/>
</dbReference>
<gene>
    <name evidence="4" type="ORF">B0I29_109213</name>
</gene>
<dbReference type="InterPro" id="IPR023365">
    <property type="entry name" value="Sortase_dom-sf"/>
</dbReference>
<evidence type="ECO:0000313" key="5">
    <source>
        <dbReference type="Proteomes" id="UP000249341"/>
    </source>
</evidence>
<comment type="caution">
    <text evidence="4">The sequence shown here is derived from an EMBL/GenBank/DDBJ whole genome shotgun (WGS) entry which is preliminary data.</text>
</comment>
<feature type="region of interest" description="Disordered" evidence="2">
    <location>
        <begin position="38"/>
        <end position="94"/>
    </location>
</feature>
<dbReference type="Proteomes" id="UP000249341">
    <property type="component" value="Unassembled WGS sequence"/>
</dbReference>
<dbReference type="RefSeq" id="WP_111650740.1">
    <property type="nucleotide sequence ID" value="NZ_JACHWI010000006.1"/>
</dbReference>
<reference evidence="4 5" key="1">
    <citation type="submission" date="2018-06" db="EMBL/GenBank/DDBJ databases">
        <title>Genomic Encyclopedia of Type Strains, Phase III (KMG-III): the genomes of soil and plant-associated and newly described type strains.</title>
        <authorList>
            <person name="Whitman W."/>
        </authorList>
    </citation>
    <scope>NUCLEOTIDE SEQUENCE [LARGE SCALE GENOMIC DNA]</scope>
    <source>
        <strain evidence="4 5">CGMCC 4.7090</strain>
    </source>
</reference>
<dbReference type="Gene3D" id="2.40.260.10">
    <property type="entry name" value="Sortase"/>
    <property type="match status" value="1"/>
</dbReference>
<evidence type="ECO:0000256" key="3">
    <source>
        <dbReference type="SAM" id="SignalP"/>
    </source>
</evidence>
<dbReference type="EMBL" id="QLMJ01000009">
    <property type="protein sequence ID" value="RAK35739.1"/>
    <property type="molecule type" value="Genomic_DNA"/>
</dbReference>
<organism evidence="4 5">
    <name type="scientific">Actinoplanes lutulentus</name>
    <dbReference type="NCBI Taxonomy" id="1287878"/>
    <lineage>
        <taxon>Bacteria</taxon>
        <taxon>Bacillati</taxon>
        <taxon>Actinomycetota</taxon>
        <taxon>Actinomycetes</taxon>
        <taxon>Micromonosporales</taxon>
        <taxon>Micromonosporaceae</taxon>
        <taxon>Actinoplanes</taxon>
    </lineage>
</organism>
<dbReference type="NCBIfam" id="NF033748">
    <property type="entry name" value="class_F_sortase"/>
    <property type="match status" value="1"/>
</dbReference>
<feature type="signal peptide" evidence="3">
    <location>
        <begin position="1"/>
        <end position="27"/>
    </location>
</feature>
<feature type="chain" id="PRO_5039302665" evidence="3">
    <location>
        <begin position="28"/>
        <end position="242"/>
    </location>
</feature>
<keyword evidence="3" id="KW-0732">Signal</keyword>
<keyword evidence="1" id="KW-0378">Hydrolase</keyword>